<dbReference type="EMBL" id="CP113264">
    <property type="protein sequence ID" value="WAE74170.1"/>
    <property type="molecule type" value="Genomic_DNA"/>
</dbReference>
<evidence type="ECO:0000313" key="4">
    <source>
        <dbReference type="EMBL" id="WAE74170.1"/>
    </source>
</evidence>
<dbReference type="CDD" id="cd08899">
    <property type="entry name" value="SRPBCC_CalC_Aha1-like_6"/>
    <property type="match status" value="1"/>
</dbReference>
<evidence type="ECO:0000256" key="1">
    <source>
        <dbReference type="ARBA" id="ARBA00006817"/>
    </source>
</evidence>
<dbReference type="Pfam" id="PF08327">
    <property type="entry name" value="AHSA1"/>
    <property type="match status" value="1"/>
</dbReference>
<evidence type="ECO:0000313" key="5">
    <source>
        <dbReference type="Proteomes" id="UP001156498"/>
    </source>
</evidence>
<dbReference type="RefSeq" id="WP_267947948.1">
    <property type="nucleotide sequence ID" value="NZ_CP113264.1"/>
</dbReference>
<proteinExistence type="inferred from homology"/>
<name>A0ABY6YPG8_9ACTN</name>
<protein>
    <submittedName>
        <fullName evidence="4">SRPBCC family protein</fullName>
    </submittedName>
</protein>
<reference evidence="4 5" key="1">
    <citation type="journal article" date="2013" name="Int. J. Syst. Evol. Microbiol.">
        <title>Description of Streptomonospora sediminis sp. nov. and Streptomonospora nanhaiensis sp. nov., and reclassification of Nocardiopsis arabia Hozzein &amp; Goodfellow 2008 as Streptomonospora arabica comb. nov. and emended description of the genus Streptomonospora.</title>
        <authorList>
            <person name="Zhang D.F."/>
            <person name="Pan H.Q."/>
            <person name="He J."/>
            <person name="Zhang X.M."/>
            <person name="Zhang Y.G."/>
            <person name="Klenk H.P."/>
            <person name="Hu J.C."/>
            <person name="Li W.J."/>
        </authorList>
    </citation>
    <scope>NUCLEOTIDE SEQUENCE [LARGE SCALE GENOMIC DNA]</scope>
    <source>
        <strain evidence="4 5">12A09</strain>
    </source>
</reference>
<dbReference type="SUPFAM" id="SSF55961">
    <property type="entry name" value="Bet v1-like"/>
    <property type="match status" value="1"/>
</dbReference>
<feature type="domain" description="Activator of Hsp90 ATPase homologue 1/2-like C-terminal" evidence="3">
    <location>
        <begin position="34"/>
        <end position="118"/>
    </location>
</feature>
<feature type="compositionally biased region" description="Basic and acidic residues" evidence="2">
    <location>
        <begin position="184"/>
        <end position="200"/>
    </location>
</feature>
<dbReference type="Proteomes" id="UP001156498">
    <property type="component" value="Chromosome"/>
</dbReference>
<dbReference type="InterPro" id="IPR013538">
    <property type="entry name" value="ASHA1/2-like_C"/>
</dbReference>
<evidence type="ECO:0000256" key="2">
    <source>
        <dbReference type="SAM" id="MobiDB-lite"/>
    </source>
</evidence>
<feature type="region of interest" description="Disordered" evidence="2">
    <location>
        <begin position="180"/>
        <end position="212"/>
    </location>
</feature>
<gene>
    <name evidence="4" type="ORF">OUQ99_03325</name>
</gene>
<dbReference type="Gene3D" id="3.30.530.20">
    <property type="match status" value="1"/>
</dbReference>
<dbReference type="InterPro" id="IPR023393">
    <property type="entry name" value="START-like_dom_sf"/>
</dbReference>
<comment type="similarity">
    <text evidence="1">Belongs to the AHA1 family.</text>
</comment>
<evidence type="ECO:0000259" key="3">
    <source>
        <dbReference type="Pfam" id="PF08327"/>
    </source>
</evidence>
<organism evidence="4 5">
    <name type="scientific">Streptomonospora nanhaiensis</name>
    <dbReference type="NCBI Taxonomy" id="1323731"/>
    <lineage>
        <taxon>Bacteria</taxon>
        <taxon>Bacillati</taxon>
        <taxon>Actinomycetota</taxon>
        <taxon>Actinomycetes</taxon>
        <taxon>Streptosporangiales</taxon>
        <taxon>Nocardiopsidaceae</taxon>
        <taxon>Streptomonospora</taxon>
    </lineage>
</organism>
<sequence length="212" mass="23013">MDIEHEIDAVGRSVGVRRTGSGAESTVTVSRAYDVPVEDLWDACTSPERIPRWFLPVAGDLREGGAYQLEGNAGGRVLSCDPPHSFRVTWEYGGESSEVEVRLTAETATRSRFELSHTAPLDEFWERYGPGAGGIGWDLGLFGLTLHLLHGASVPPEAGEWAGSEDARRFTELSGRRWATAHAESGEDPDRAEAAADRTIDFYTAPPEEGPA</sequence>
<accession>A0ABY6YPG8</accession>
<keyword evidence="5" id="KW-1185">Reference proteome</keyword>